<organism evidence="2 3">
    <name type="scientific">Crotalaria pallida</name>
    <name type="common">Smooth rattlebox</name>
    <name type="synonym">Crotalaria striata</name>
    <dbReference type="NCBI Taxonomy" id="3830"/>
    <lineage>
        <taxon>Eukaryota</taxon>
        <taxon>Viridiplantae</taxon>
        <taxon>Streptophyta</taxon>
        <taxon>Embryophyta</taxon>
        <taxon>Tracheophyta</taxon>
        <taxon>Spermatophyta</taxon>
        <taxon>Magnoliopsida</taxon>
        <taxon>eudicotyledons</taxon>
        <taxon>Gunneridae</taxon>
        <taxon>Pentapetalae</taxon>
        <taxon>rosids</taxon>
        <taxon>fabids</taxon>
        <taxon>Fabales</taxon>
        <taxon>Fabaceae</taxon>
        <taxon>Papilionoideae</taxon>
        <taxon>50 kb inversion clade</taxon>
        <taxon>genistoids sensu lato</taxon>
        <taxon>core genistoids</taxon>
        <taxon>Crotalarieae</taxon>
        <taxon>Crotalaria</taxon>
    </lineage>
</organism>
<evidence type="ECO:0000256" key="1">
    <source>
        <dbReference type="SAM" id="Phobius"/>
    </source>
</evidence>
<protein>
    <submittedName>
        <fullName evidence="2">Uncharacterized protein</fullName>
    </submittedName>
</protein>
<sequence>MTNVLELSKVTGVKTKKNTASTKGNLSQPFQFGSHCKNHNKTFFLNIKNQTVTPSSPLSHSPLSVLLLLPSLKGAFLVFLSSVLSLSLCVIDWPLSLFLSYTSQQNRLAEEFDV</sequence>
<gene>
    <name evidence="2" type="ORF">RIF29_41622</name>
</gene>
<evidence type="ECO:0000313" key="2">
    <source>
        <dbReference type="EMBL" id="KAK7246752.1"/>
    </source>
</evidence>
<evidence type="ECO:0000313" key="3">
    <source>
        <dbReference type="Proteomes" id="UP001372338"/>
    </source>
</evidence>
<reference evidence="2 3" key="1">
    <citation type="submission" date="2024-01" db="EMBL/GenBank/DDBJ databases">
        <title>The genomes of 5 underutilized Papilionoideae crops provide insights into root nodulation and disease resistanc.</title>
        <authorList>
            <person name="Yuan L."/>
        </authorList>
    </citation>
    <scope>NUCLEOTIDE SEQUENCE [LARGE SCALE GENOMIC DNA]</scope>
    <source>
        <strain evidence="2">ZHUSHIDOU_FW_LH</strain>
        <tissue evidence="2">Leaf</tissue>
    </source>
</reference>
<dbReference type="Proteomes" id="UP001372338">
    <property type="component" value="Unassembled WGS sequence"/>
</dbReference>
<dbReference type="EMBL" id="JAYWIO010000008">
    <property type="protein sequence ID" value="KAK7246752.1"/>
    <property type="molecule type" value="Genomic_DNA"/>
</dbReference>
<keyword evidence="1" id="KW-0812">Transmembrane</keyword>
<keyword evidence="1" id="KW-0472">Membrane</keyword>
<keyword evidence="1" id="KW-1133">Transmembrane helix</keyword>
<comment type="caution">
    <text evidence="2">The sequence shown here is derived from an EMBL/GenBank/DDBJ whole genome shotgun (WGS) entry which is preliminary data.</text>
</comment>
<proteinExistence type="predicted"/>
<accession>A0AAN9HSV8</accession>
<name>A0AAN9HSV8_CROPI</name>
<dbReference type="AlphaFoldDB" id="A0AAN9HSV8"/>
<feature type="transmembrane region" description="Helical" evidence="1">
    <location>
        <begin position="75"/>
        <end position="99"/>
    </location>
</feature>
<keyword evidence="3" id="KW-1185">Reference proteome</keyword>